<evidence type="ECO:0000256" key="4">
    <source>
        <dbReference type="ARBA" id="ARBA00022475"/>
    </source>
</evidence>
<dbReference type="GO" id="GO:0016887">
    <property type="term" value="F:ATP hydrolysis activity"/>
    <property type="evidence" value="ECO:0007669"/>
    <property type="project" value="InterPro"/>
</dbReference>
<evidence type="ECO:0000256" key="1">
    <source>
        <dbReference type="ARBA" id="ARBA00004202"/>
    </source>
</evidence>
<dbReference type="PROSITE" id="PS50893">
    <property type="entry name" value="ABC_TRANSPORTER_2"/>
    <property type="match status" value="1"/>
</dbReference>
<dbReference type="Gene3D" id="3.40.50.300">
    <property type="entry name" value="P-loop containing nucleotide triphosphate hydrolases"/>
    <property type="match status" value="1"/>
</dbReference>
<dbReference type="GO" id="GO:0005524">
    <property type="term" value="F:ATP binding"/>
    <property type="evidence" value="ECO:0007669"/>
    <property type="project" value="UniProtKB-KW"/>
</dbReference>
<dbReference type="FunFam" id="3.40.50.300:FF:000016">
    <property type="entry name" value="Oligopeptide ABC transporter ATP-binding component"/>
    <property type="match status" value="1"/>
</dbReference>
<dbReference type="Pfam" id="PF08352">
    <property type="entry name" value="oligo_HPY"/>
    <property type="match status" value="1"/>
</dbReference>
<dbReference type="InterPro" id="IPR017871">
    <property type="entry name" value="ABC_transporter-like_CS"/>
</dbReference>
<dbReference type="OrthoDB" id="9802264at2"/>
<comment type="caution">
    <text evidence="9">The sequence shown here is derived from an EMBL/GenBank/DDBJ whole genome shotgun (WGS) entry which is preliminary data.</text>
</comment>
<evidence type="ECO:0000313" key="10">
    <source>
        <dbReference type="Proteomes" id="UP000028123"/>
    </source>
</evidence>
<keyword evidence="5" id="KW-0547">Nucleotide-binding</keyword>
<evidence type="ECO:0000256" key="3">
    <source>
        <dbReference type="ARBA" id="ARBA00022448"/>
    </source>
</evidence>
<evidence type="ECO:0000313" key="9">
    <source>
        <dbReference type="EMBL" id="KEQ27071.1"/>
    </source>
</evidence>
<feature type="domain" description="ABC transporter" evidence="8">
    <location>
        <begin position="14"/>
        <end position="265"/>
    </location>
</feature>
<sequence>MPNLLLEQKPLLDIRDLHVELTPSGRKDAALPVLTGISLAVYPGEVIGIVGESGCGKSALSLSVVGLLPRAMRIGQGEIWYQSAPVHRLGPEETRRLRGKEIAMVFQDPMTSLNPALTVGEQLTEMLRLHLGLTRREAEVRAVDLLRNVGLPRPEALLSEYPHRLSGGMRQRVMIAMALSCRPQLLIADEPTTALDVTIQAQILELLKRISAEERTAIMLVSHDLGVIADMCDRIAVMYAGQIVEEGPVEDIFDAPRHPYTIGLLNSIPSPAKKKERLYSIPGTVPALHERGGGCRFYSRCPQASDRCLAEPLRLTDLNGRHAVRCLLAVPEGGASHAAG</sequence>
<evidence type="ECO:0000256" key="5">
    <source>
        <dbReference type="ARBA" id="ARBA00022741"/>
    </source>
</evidence>
<dbReference type="SUPFAM" id="SSF52540">
    <property type="entry name" value="P-loop containing nucleoside triphosphate hydrolases"/>
    <property type="match status" value="1"/>
</dbReference>
<gene>
    <name evidence="9" type="ORF">ET33_24600</name>
</gene>
<dbReference type="Proteomes" id="UP000028123">
    <property type="component" value="Unassembled WGS sequence"/>
</dbReference>
<dbReference type="AlphaFoldDB" id="A0A081P8P8"/>
<dbReference type="InterPro" id="IPR013563">
    <property type="entry name" value="Oligopep_ABC_C"/>
</dbReference>
<keyword evidence="10" id="KW-1185">Reference proteome</keyword>
<organism evidence="9 10">
    <name type="scientific">Paenibacillus tyrfis</name>
    <dbReference type="NCBI Taxonomy" id="1501230"/>
    <lineage>
        <taxon>Bacteria</taxon>
        <taxon>Bacillati</taxon>
        <taxon>Bacillota</taxon>
        <taxon>Bacilli</taxon>
        <taxon>Bacillales</taxon>
        <taxon>Paenibacillaceae</taxon>
        <taxon>Paenibacillus</taxon>
    </lineage>
</organism>
<keyword evidence="7" id="KW-0472">Membrane</keyword>
<evidence type="ECO:0000256" key="2">
    <source>
        <dbReference type="ARBA" id="ARBA00005417"/>
    </source>
</evidence>
<proteinExistence type="inferred from homology"/>
<accession>A0A081P8P8</accession>
<dbReference type="Pfam" id="PF00005">
    <property type="entry name" value="ABC_tran"/>
    <property type="match status" value="1"/>
</dbReference>
<name>A0A081P8P8_9BACL</name>
<dbReference type="RefSeq" id="WP_036676890.1">
    <property type="nucleotide sequence ID" value="NZ_JNVM01000004.1"/>
</dbReference>
<evidence type="ECO:0000256" key="7">
    <source>
        <dbReference type="ARBA" id="ARBA00023136"/>
    </source>
</evidence>
<comment type="subcellular location">
    <subcellularLocation>
        <location evidence="1">Cell membrane</location>
        <topology evidence="1">Peripheral membrane protein</topology>
    </subcellularLocation>
</comment>
<comment type="similarity">
    <text evidence="2">Belongs to the ABC transporter superfamily.</text>
</comment>
<keyword evidence="3" id="KW-0813">Transport</keyword>
<dbReference type="eggNOG" id="COG0444">
    <property type="taxonomic scope" value="Bacteria"/>
</dbReference>
<protein>
    <submittedName>
        <fullName evidence="9">Peptide ABC transporter ATP-binding protein</fullName>
    </submittedName>
</protein>
<evidence type="ECO:0000259" key="8">
    <source>
        <dbReference type="PROSITE" id="PS50893"/>
    </source>
</evidence>
<dbReference type="PROSITE" id="PS00211">
    <property type="entry name" value="ABC_TRANSPORTER_1"/>
    <property type="match status" value="1"/>
</dbReference>
<keyword evidence="6 9" id="KW-0067">ATP-binding</keyword>
<dbReference type="SMART" id="SM00382">
    <property type="entry name" value="AAA"/>
    <property type="match status" value="1"/>
</dbReference>
<dbReference type="GO" id="GO:0005886">
    <property type="term" value="C:plasma membrane"/>
    <property type="evidence" value="ECO:0007669"/>
    <property type="project" value="UniProtKB-SubCell"/>
</dbReference>
<dbReference type="PANTHER" id="PTHR43297:SF2">
    <property type="entry name" value="DIPEPTIDE TRANSPORT ATP-BINDING PROTEIN DPPD"/>
    <property type="match status" value="1"/>
</dbReference>
<dbReference type="EMBL" id="JNVM01000004">
    <property type="protein sequence ID" value="KEQ27071.1"/>
    <property type="molecule type" value="Genomic_DNA"/>
</dbReference>
<dbReference type="GO" id="GO:0015833">
    <property type="term" value="P:peptide transport"/>
    <property type="evidence" value="ECO:0007669"/>
    <property type="project" value="InterPro"/>
</dbReference>
<dbReference type="InterPro" id="IPR050388">
    <property type="entry name" value="ABC_Ni/Peptide_Import"/>
</dbReference>
<evidence type="ECO:0000256" key="6">
    <source>
        <dbReference type="ARBA" id="ARBA00022840"/>
    </source>
</evidence>
<dbReference type="PANTHER" id="PTHR43297">
    <property type="entry name" value="OLIGOPEPTIDE TRANSPORT ATP-BINDING PROTEIN APPD"/>
    <property type="match status" value="1"/>
</dbReference>
<reference evidence="9 10" key="1">
    <citation type="submission" date="2014-06" db="EMBL/GenBank/DDBJ databases">
        <title>Draft genome sequence of Paenibacillus sp. MSt1.</title>
        <authorList>
            <person name="Aw Y.K."/>
            <person name="Ong K.S."/>
            <person name="Gan H.M."/>
            <person name="Lee S.M."/>
        </authorList>
    </citation>
    <scope>NUCLEOTIDE SEQUENCE [LARGE SCALE GENOMIC DNA]</scope>
    <source>
        <strain evidence="9 10">MSt1</strain>
    </source>
</reference>
<dbReference type="InterPro" id="IPR003593">
    <property type="entry name" value="AAA+_ATPase"/>
</dbReference>
<dbReference type="CDD" id="cd03257">
    <property type="entry name" value="ABC_NikE_OppD_transporters"/>
    <property type="match status" value="1"/>
</dbReference>
<dbReference type="InterPro" id="IPR027417">
    <property type="entry name" value="P-loop_NTPase"/>
</dbReference>
<dbReference type="InterPro" id="IPR003439">
    <property type="entry name" value="ABC_transporter-like_ATP-bd"/>
</dbReference>
<dbReference type="NCBIfam" id="TIGR01727">
    <property type="entry name" value="oligo_HPY"/>
    <property type="match status" value="1"/>
</dbReference>
<keyword evidence="4" id="KW-1003">Cell membrane</keyword>